<dbReference type="EMBL" id="JACIEC010000016">
    <property type="protein sequence ID" value="MBB4146006.1"/>
    <property type="molecule type" value="Genomic_DNA"/>
</dbReference>
<evidence type="ECO:0000313" key="1">
    <source>
        <dbReference type="EMBL" id="MBB4146006.1"/>
    </source>
</evidence>
<comment type="caution">
    <text evidence="1">The sequence shown here is derived from an EMBL/GenBank/DDBJ whole genome shotgun (WGS) entry which is preliminary data.</text>
</comment>
<protein>
    <submittedName>
        <fullName evidence="1">Uncharacterized protein</fullName>
    </submittedName>
</protein>
<keyword evidence="2" id="KW-1185">Reference proteome</keyword>
<proteinExistence type="predicted"/>
<sequence length="32" mass="3550">MHRALSIAALCLAISFIAFSLIYAHQPQPPLR</sequence>
<gene>
    <name evidence="1" type="ORF">GGQ72_004575</name>
</gene>
<dbReference type="AlphaFoldDB" id="A0A7W6LMU9"/>
<evidence type="ECO:0000313" key="2">
    <source>
        <dbReference type="Proteomes" id="UP000519897"/>
    </source>
</evidence>
<organism evidence="1 2">
    <name type="scientific">Rhizobium rhizoryzae</name>
    <dbReference type="NCBI Taxonomy" id="451876"/>
    <lineage>
        <taxon>Bacteria</taxon>
        <taxon>Pseudomonadati</taxon>
        <taxon>Pseudomonadota</taxon>
        <taxon>Alphaproteobacteria</taxon>
        <taxon>Hyphomicrobiales</taxon>
        <taxon>Rhizobiaceae</taxon>
        <taxon>Rhizobium/Agrobacterium group</taxon>
        <taxon>Rhizobium</taxon>
    </lineage>
</organism>
<name>A0A7W6LMU9_9HYPH</name>
<reference evidence="1 2" key="1">
    <citation type="submission" date="2020-08" db="EMBL/GenBank/DDBJ databases">
        <title>Genomic Encyclopedia of Type Strains, Phase IV (KMG-IV): sequencing the most valuable type-strain genomes for metagenomic binning, comparative biology and taxonomic classification.</title>
        <authorList>
            <person name="Goeker M."/>
        </authorList>
    </citation>
    <scope>NUCLEOTIDE SEQUENCE [LARGE SCALE GENOMIC DNA]</scope>
    <source>
        <strain evidence="1 2">DSM 29514</strain>
    </source>
</reference>
<accession>A0A7W6LMU9</accession>
<dbReference type="Proteomes" id="UP000519897">
    <property type="component" value="Unassembled WGS sequence"/>
</dbReference>